<reference evidence="4" key="1">
    <citation type="submission" date="2020-03" db="EMBL/GenBank/DDBJ databases">
        <title>A high-quality chromosome-level genome assembly of a woody plant with both climbing and erect habits, Rhamnella rubrinervis.</title>
        <authorList>
            <person name="Lu Z."/>
            <person name="Yang Y."/>
            <person name="Zhu X."/>
            <person name="Sun Y."/>
        </authorList>
    </citation>
    <scope>NUCLEOTIDE SEQUENCE</scope>
    <source>
        <strain evidence="4">BYM</strain>
        <tissue evidence="4">Leaf</tissue>
    </source>
</reference>
<dbReference type="Proteomes" id="UP000796880">
    <property type="component" value="Unassembled WGS sequence"/>
</dbReference>
<evidence type="ECO:0000313" key="5">
    <source>
        <dbReference type="Proteomes" id="UP000796880"/>
    </source>
</evidence>
<evidence type="ECO:0000259" key="3">
    <source>
        <dbReference type="Pfam" id="PF13087"/>
    </source>
</evidence>
<organism evidence="4 5">
    <name type="scientific">Rhamnella rubrinervis</name>
    <dbReference type="NCBI Taxonomy" id="2594499"/>
    <lineage>
        <taxon>Eukaryota</taxon>
        <taxon>Viridiplantae</taxon>
        <taxon>Streptophyta</taxon>
        <taxon>Embryophyta</taxon>
        <taxon>Tracheophyta</taxon>
        <taxon>Spermatophyta</taxon>
        <taxon>Magnoliopsida</taxon>
        <taxon>eudicotyledons</taxon>
        <taxon>Gunneridae</taxon>
        <taxon>Pentapetalae</taxon>
        <taxon>rosids</taxon>
        <taxon>fabids</taxon>
        <taxon>Rosales</taxon>
        <taxon>Rhamnaceae</taxon>
        <taxon>rhamnoid group</taxon>
        <taxon>Rhamneae</taxon>
        <taxon>Rhamnella</taxon>
    </lineage>
</organism>
<name>A0A8K0GQQ2_9ROSA</name>
<evidence type="ECO:0000313" key="4">
    <source>
        <dbReference type="EMBL" id="KAF3434964.1"/>
    </source>
</evidence>
<dbReference type="PANTHER" id="PTHR10887:SF538">
    <property type="entry name" value="HELICASE MAGATAMA 3-RELATED"/>
    <property type="match status" value="1"/>
</dbReference>
<dbReference type="InterPro" id="IPR047187">
    <property type="entry name" value="SF1_C_Upf1"/>
</dbReference>
<feature type="compositionally biased region" description="Acidic residues" evidence="1">
    <location>
        <begin position="803"/>
        <end position="822"/>
    </location>
</feature>
<feature type="domain" description="DNA2/NAM7 helicase helicase" evidence="2">
    <location>
        <begin position="447"/>
        <end position="521"/>
    </location>
</feature>
<dbReference type="InterPro" id="IPR045055">
    <property type="entry name" value="DNA2/NAM7-like"/>
</dbReference>
<dbReference type="Gene3D" id="3.40.50.300">
    <property type="entry name" value="P-loop containing nucleotide triphosphate hydrolases"/>
    <property type="match status" value="2"/>
</dbReference>
<evidence type="ECO:0008006" key="6">
    <source>
        <dbReference type="Google" id="ProtNLM"/>
    </source>
</evidence>
<dbReference type="InterPro" id="IPR027417">
    <property type="entry name" value="P-loop_NTPase"/>
</dbReference>
<evidence type="ECO:0000256" key="1">
    <source>
        <dbReference type="SAM" id="MobiDB-lite"/>
    </source>
</evidence>
<feature type="domain" description="DNA2/NAM7 helicase-like C-terminal" evidence="3">
    <location>
        <begin position="529"/>
        <end position="725"/>
    </location>
</feature>
<dbReference type="OrthoDB" id="6513042at2759"/>
<keyword evidence="5" id="KW-1185">Reference proteome</keyword>
<dbReference type="GO" id="GO:0004386">
    <property type="term" value="F:helicase activity"/>
    <property type="evidence" value="ECO:0007669"/>
    <property type="project" value="InterPro"/>
</dbReference>
<dbReference type="PANTHER" id="PTHR10887">
    <property type="entry name" value="DNA2/NAM7 HELICASE FAMILY"/>
    <property type="match status" value="1"/>
</dbReference>
<dbReference type="InterPro" id="IPR041677">
    <property type="entry name" value="DNA2/NAM7_AAA_11"/>
</dbReference>
<dbReference type="SUPFAM" id="SSF52540">
    <property type="entry name" value="P-loop containing nucleoside triphosphate hydrolases"/>
    <property type="match status" value="1"/>
</dbReference>
<proteinExistence type="predicted"/>
<comment type="caution">
    <text evidence="4">The sequence shown here is derived from an EMBL/GenBank/DDBJ whole genome shotgun (WGS) entry which is preliminary data.</text>
</comment>
<dbReference type="InterPro" id="IPR041679">
    <property type="entry name" value="DNA2/NAM7-like_C"/>
</dbReference>
<feature type="region of interest" description="Disordered" evidence="1">
    <location>
        <begin position="764"/>
        <end position="822"/>
    </location>
</feature>
<evidence type="ECO:0000259" key="2">
    <source>
        <dbReference type="Pfam" id="PF13086"/>
    </source>
</evidence>
<dbReference type="EMBL" id="VOIH02000010">
    <property type="protein sequence ID" value="KAF3434964.1"/>
    <property type="molecule type" value="Genomic_DNA"/>
</dbReference>
<feature type="compositionally biased region" description="Polar residues" evidence="1">
    <location>
        <begin position="764"/>
        <end position="776"/>
    </location>
</feature>
<dbReference type="AlphaFoldDB" id="A0A8K0GQQ2"/>
<dbReference type="CDD" id="cd18808">
    <property type="entry name" value="SF1_C_Upf1"/>
    <property type="match status" value="1"/>
</dbReference>
<dbReference type="CDD" id="cd18042">
    <property type="entry name" value="DEXXQc_SETX"/>
    <property type="match status" value="1"/>
</dbReference>
<dbReference type="Pfam" id="PF13087">
    <property type="entry name" value="AAA_12"/>
    <property type="match status" value="1"/>
</dbReference>
<gene>
    <name evidence="4" type="ORF">FNV43_RR22051</name>
</gene>
<sequence length="822" mass="92638">MAVDKDKPQEEASLDRFYKIVLNWDYFSILKEANENNDEIGGGDLGLKEVKNTYKDIDDYISTFEPLLFEEVKAQIAQKKDDEEVVEWERRVVLECNEIDGFHLPVVNRAHSEESIVQNDLFLLSKDKFQVGKKLPTTYAFGLVESCHKDRIILRMYLAGEVTHMKTNNIVSSSRLLNVRSMITSINDMDRLFYSLKICSLSTITREYKALRSIGTLPFRDLIITAAQKNFDSEVQAWKISRHLEEYIEDNLNESQCEAIQAGLSRNPFVLIQGPPGTGKTQTILGLLSSILHATPARVHSRVGSLNIKCGPDLSFKEKVNYWRRASPWLSGSNPRDDIRPVDGNDGFFPTSGNELKPEAVNSSRKYRVRVLVCAPSNSALDEIVLRVLNNGVRDENNRSYNPKIVRIGLDTHHSVRAVSMDNLVKQKHESMEADKERYGAAGRDMDSIRAAILEQAVIVFSTLSFSGSILFSKWNRGFDVVIIDEAAQAVEPATLIPLANGCKQVFLVGDPVQLPATVISPIAAKFGYRTSLFERFQRAGYPVTMLKVQYRMHPEIRSFPSGEFYKESLEDGPNIIEQTKRSWHEYRCFGPFCFFNLHEGKESRPLGSGSWVNIDEVEFVFLLYHKLVSRYPELKSSNQLAIISPYRAQVSLLKERFKETFGVESEKVVDINTVDGCQGREKDVAIFSCVRASKKNSIGFLADFRRMNVGITRAKSSVLVVGSASTLRSDEHWNNLVESAEKRDCSFKVSKPYTSFFSDENLTSMKSEGESSTSDRALDDELDNMGPMYNPVSGDADHAQEDDNEYGDGDVDMDGGGIDDD</sequence>
<dbReference type="FunFam" id="3.40.50.300:FF:002371">
    <property type="entry name" value="Predicted protein"/>
    <property type="match status" value="1"/>
</dbReference>
<feature type="domain" description="DNA2/NAM7 helicase helicase" evidence="2">
    <location>
        <begin position="251"/>
        <end position="432"/>
    </location>
</feature>
<dbReference type="Pfam" id="PF13086">
    <property type="entry name" value="AAA_11"/>
    <property type="match status" value="2"/>
</dbReference>
<accession>A0A8K0GQQ2</accession>
<protein>
    <recommendedName>
        <fullName evidence="6">Helicase MAGATAMA 3</fullName>
    </recommendedName>
</protein>